<dbReference type="InParanoid" id="Q4UC55"/>
<sequence length="194" mass="22721">MIYKKLKSKELMLIKPEPIYYIMSCMDSKGGNVNLGEFNKLVKSQYYLLITQKHSPCILNTIKVYNKFVVGGFFNNVSPAEHHVNETNESQNQPTNNLQPQYTPINYKKHELTSIPQNTDDKVEILVENNVENKEKENIHEKLEILEENNVEKVEKEDKMDDVEEDEDMASEDENKRSLVEESNLLSKWKRKKL</sequence>
<organism evidence="2 3">
    <name type="scientific">Theileria annulata</name>
    <dbReference type="NCBI Taxonomy" id="5874"/>
    <lineage>
        <taxon>Eukaryota</taxon>
        <taxon>Sar</taxon>
        <taxon>Alveolata</taxon>
        <taxon>Apicomplexa</taxon>
        <taxon>Aconoidasida</taxon>
        <taxon>Piroplasmida</taxon>
        <taxon>Theileriidae</taxon>
        <taxon>Theileria</taxon>
    </lineage>
</organism>
<dbReference type="GeneID" id="3864791"/>
<feature type="compositionally biased region" description="Acidic residues" evidence="1">
    <location>
        <begin position="160"/>
        <end position="172"/>
    </location>
</feature>
<dbReference type="VEuPathDB" id="PiroplasmaDB:TA04260"/>
<keyword evidence="3" id="KW-1185">Reference proteome</keyword>
<name>Q4UC55_THEAN</name>
<dbReference type="AlphaFoldDB" id="Q4UC55"/>
<accession>Q4UC55</accession>
<protein>
    <submittedName>
        <fullName evidence="2">Uncharacterized protein</fullName>
    </submittedName>
</protein>
<dbReference type="Proteomes" id="UP000001950">
    <property type="component" value="Chromosome 3"/>
</dbReference>
<reference evidence="2 3" key="1">
    <citation type="journal article" date="2005" name="Science">
        <title>Genome of the host-cell transforming parasite Theileria annulata compared with T. parva.</title>
        <authorList>
            <person name="Pain A."/>
            <person name="Renauld H."/>
            <person name="Berriman M."/>
            <person name="Murphy L."/>
            <person name="Yeats C.A."/>
            <person name="Weir W."/>
            <person name="Kerhornou A."/>
            <person name="Aslett M."/>
            <person name="Bishop R."/>
            <person name="Bouchier C."/>
            <person name="Cochet M."/>
            <person name="Coulson R.M.R."/>
            <person name="Cronin A."/>
            <person name="de Villiers E.P."/>
            <person name="Fraser A."/>
            <person name="Fosker N."/>
            <person name="Gardner M."/>
            <person name="Goble A."/>
            <person name="Griffiths-Jones S."/>
            <person name="Harris D.E."/>
            <person name="Katzer F."/>
            <person name="Larke N."/>
            <person name="Lord A."/>
            <person name="Maser P."/>
            <person name="McKellar S."/>
            <person name="Mooney P."/>
            <person name="Morton F."/>
            <person name="Nene V."/>
            <person name="O'Neil S."/>
            <person name="Price C."/>
            <person name="Quail M.A."/>
            <person name="Rabbinowitsch E."/>
            <person name="Rawlings N.D."/>
            <person name="Rutter S."/>
            <person name="Saunders D."/>
            <person name="Seeger K."/>
            <person name="Shah T."/>
            <person name="Squares R."/>
            <person name="Squares S."/>
            <person name="Tivey A."/>
            <person name="Walker A.R."/>
            <person name="Woodward J."/>
            <person name="Dobbelaere D.A.E."/>
            <person name="Langsley G."/>
            <person name="Rajandream M.A."/>
            <person name="McKeever D."/>
            <person name="Shiels B."/>
            <person name="Tait A."/>
            <person name="Barrell B.G."/>
            <person name="Hall N."/>
        </authorList>
    </citation>
    <scope>NUCLEOTIDE SEQUENCE [LARGE SCALE GENOMIC DNA]</scope>
    <source>
        <strain evidence="3">Ankara</strain>
    </source>
</reference>
<evidence type="ECO:0000313" key="2">
    <source>
        <dbReference type="EMBL" id="CAI75596.1"/>
    </source>
</evidence>
<dbReference type="RefSeq" id="XP_955072.1">
    <property type="nucleotide sequence ID" value="XM_949979.1"/>
</dbReference>
<evidence type="ECO:0000256" key="1">
    <source>
        <dbReference type="SAM" id="MobiDB-lite"/>
    </source>
</evidence>
<dbReference type="KEGG" id="tan:TA04260"/>
<feature type="compositionally biased region" description="Basic and acidic residues" evidence="1">
    <location>
        <begin position="149"/>
        <end position="159"/>
    </location>
</feature>
<proteinExistence type="predicted"/>
<evidence type="ECO:0000313" key="3">
    <source>
        <dbReference type="Proteomes" id="UP000001950"/>
    </source>
</evidence>
<feature type="region of interest" description="Disordered" evidence="1">
    <location>
        <begin position="149"/>
        <end position="194"/>
    </location>
</feature>
<gene>
    <name evidence="2" type="ORF">TA04260</name>
</gene>
<dbReference type="EMBL" id="CR940352">
    <property type="protein sequence ID" value="CAI75596.1"/>
    <property type="molecule type" value="Genomic_DNA"/>
</dbReference>